<dbReference type="EMBL" id="BTSX01000006">
    <property type="protein sequence ID" value="GMT05126.1"/>
    <property type="molecule type" value="Genomic_DNA"/>
</dbReference>
<comment type="caution">
    <text evidence="1">The sequence shown here is derived from an EMBL/GenBank/DDBJ whole genome shotgun (WGS) entry which is preliminary data.</text>
</comment>
<sequence>KLDGPREAYVEGLKKMATNVKIYSLSYKCEDVNDQLIFPYIRNLRAEQDSVAEAELTEDHFDEWINGKNHVTITAKFSFSSGEHLHTKFI</sequence>
<accession>A0AAV5UDT2</accession>
<feature type="non-terminal residue" evidence="1">
    <location>
        <position position="1"/>
    </location>
</feature>
<evidence type="ECO:0000313" key="1">
    <source>
        <dbReference type="EMBL" id="GMT05126.1"/>
    </source>
</evidence>
<evidence type="ECO:0000313" key="2">
    <source>
        <dbReference type="Proteomes" id="UP001432027"/>
    </source>
</evidence>
<organism evidence="1 2">
    <name type="scientific">Pristionchus entomophagus</name>
    <dbReference type="NCBI Taxonomy" id="358040"/>
    <lineage>
        <taxon>Eukaryota</taxon>
        <taxon>Metazoa</taxon>
        <taxon>Ecdysozoa</taxon>
        <taxon>Nematoda</taxon>
        <taxon>Chromadorea</taxon>
        <taxon>Rhabditida</taxon>
        <taxon>Rhabditina</taxon>
        <taxon>Diplogasteromorpha</taxon>
        <taxon>Diplogasteroidea</taxon>
        <taxon>Neodiplogasteridae</taxon>
        <taxon>Pristionchus</taxon>
    </lineage>
</organism>
<evidence type="ECO:0008006" key="3">
    <source>
        <dbReference type="Google" id="ProtNLM"/>
    </source>
</evidence>
<dbReference type="Proteomes" id="UP001432027">
    <property type="component" value="Unassembled WGS sequence"/>
</dbReference>
<proteinExistence type="predicted"/>
<keyword evidence="2" id="KW-1185">Reference proteome</keyword>
<name>A0AAV5UDT2_9BILA</name>
<feature type="non-terminal residue" evidence="1">
    <location>
        <position position="90"/>
    </location>
</feature>
<protein>
    <recommendedName>
        <fullName evidence="3">Lipocalin/cytosolic fatty-acid binding domain-containing protein</fullName>
    </recommendedName>
</protein>
<reference evidence="1" key="1">
    <citation type="submission" date="2023-10" db="EMBL/GenBank/DDBJ databases">
        <title>Genome assembly of Pristionchus species.</title>
        <authorList>
            <person name="Yoshida K."/>
            <person name="Sommer R.J."/>
        </authorList>
    </citation>
    <scope>NUCLEOTIDE SEQUENCE</scope>
    <source>
        <strain evidence="1">RS0144</strain>
    </source>
</reference>
<dbReference type="AlphaFoldDB" id="A0AAV5UDT2"/>
<gene>
    <name evidence="1" type="ORF">PENTCL1PPCAC_27300</name>
</gene>